<dbReference type="Gene3D" id="3.40.950.10">
    <property type="entry name" value="Fe-only Hydrogenase (Larger Subunit), Chain L, domain 3"/>
    <property type="match status" value="2"/>
</dbReference>
<feature type="region of interest" description="Disordered" evidence="4">
    <location>
        <begin position="416"/>
        <end position="450"/>
    </location>
</feature>
<proteinExistence type="inferred from homology"/>
<protein>
    <recommendedName>
        <fullName evidence="5">Iron hydrogenase large subunit C-terminal domain-containing protein</fullName>
    </recommendedName>
</protein>
<keyword evidence="7" id="KW-1185">Reference proteome</keyword>
<dbReference type="SUPFAM" id="SSF53920">
    <property type="entry name" value="Fe-only hydrogenase"/>
    <property type="match status" value="1"/>
</dbReference>
<reference evidence="6" key="1">
    <citation type="journal article" date="2023" name="BMC Genomics">
        <title>Chromosome-level genome assemblies of Cutaneotrichosporon spp. (Trichosporonales, Basidiomycota) reveal imbalanced evolution between nucleotide sequences and chromosome synteny.</title>
        <authorList>
            <person name="Kobayashi Y."/>
            <person name="Kayamori A."/>
            <person name="Aoki K."/>
            <person name="Shiwa Y."/>
            <person name="Matsutani M."/>
            <person name="Fujita N."/>
            <person name="Sugita T."/>
            <person name="Iwasaki W."/>
            <person name="Tanaka N."/>
            <person name="Takashima M."/>
        </authorList>
    </citation>
    <scope>NUCLEOTIDE SEQUENCE</scope>
    <source>
        <strain evidence="6">HIS016</strain>
    </source>
</reference>
<evidence type="ECO:0000259" key="5">
    <source>
        <dbReference type="Pfam" id="PF02906"/>
    </source>
</evidence>
<dbReference type="AlphaFoldDB" id="A0AAD3TQT0"/>
<keyword evidence="2" id="KW-0479">Metal-binding</keyword>
<feature type="domain" description="Iron hydrogenase large subunit C-terminal" evidence="5">
    <location>
        <begin position="124"/>
        <end position="481"/>
    </location>
</feature>
<organism evidence="6 7">
    <name type="scientific">Cutaneotrichosporon spelunceum</name>
    <dbReference type="NCBI Taxonomy" id="1672016"/>
    <lineage>
        <taxon>Eukaryota</taxon>
        <taxon>Fungi</taxon>
        <taxon>Dikarya</taxon>
        <taxon>Basidiomycota</taxon>
        <taxon>Agaricomycotina</taxon>
        <taxon>Tremellomycetes</taxon>
        <taxon>Trichosporonales</taxon>
        <taxon>Trichosporonaceae</taxon>
        <taxon>Cutaneotrichosporon</taxon>
    </lineage>
</organism>
<dbReference type="InterPro" id="IPR009016">
    <property type="entry name" value="Fe_hydrogenase"/>
</dbReference>
<evidence type="ECO:0000256" key="1">
    <source>
        <dbReference type="ARBA" id="ARBA00006596"/>
    </source>
</evidence>
<evidence type="ECO:0000256" key="4">
    <source>
        <dbReference type="SAM" id="MobiDB-lite"/>
    </source>
</evidence>
<dbReference type="GO" id="GO:0051539">
    <property type="term" value="F:4 iron, 4 sulfur cluster binding"/>
    <property type="evidence" value="ECO:0007669"/>
    <property type="project" value="UniProtKB-KW"/>
</dbReference>
<comment type="caution">
    <text evidence="6">The sequence shown here is derived from an EMBL/GenBank/DDBJ whole genome shotgun (WGS) entry which is preliminary data.</text>
</comment>
<evidence type="ECO:0000256" key="3">
    <source>
        <dbReference type="ARBA" id="ARBA00023014"/>
    </source>
</evidence>
<dbReference type="Pfam" id="PF02906">
    <property type="entry name" value="Fe_hyd_lg_C"/>
    <property type="match status" value="1"/>
</dbReference>
<keyword evidence="2" id="KW-0408">Iron</keyword>
<dbReference type="PANTHER" id="PTHR11615">
    <property type="entry name" value="NITRATE, FORMATE, IRON DEHYDROGENASE"/>
    <property type="match status" value="1"/>
</dbReference>
<evidence type="ECO:0000313" key="6">
    <source>
        <dbReference type="EMBL" id="GMK54747.1"/>
    </source>
</evidence>
<dbReference type="InterPro" id="IPR004108">
    <property type="entry name" value="Fe_hydrogenase_lsu_C"/>
</dbReference>
<evidence type="ECO:0000256" key="2">
    <source>
        <dbReference type="ARBA" id="ARBA00022485"/>
    </source>
</evidence>
<dbReference type="EMBL" id="BTCM01000001">
    <property type="protein sequence ID" value="GMK54747.1"/>
    <property type="molecule type" value="Genomic_DNA"/>
</dbReference>
<dbReference type="Proteomes" id="UP001222932">
    <property type="component" value="Unassembled WGS sequence"/>
</dbReference>
<keyword evidence="3" id="KW-0411">Iron-sulfur</keyword>
<gene>
    <name evidence="6" type="primary">NAR1</name>
    <name evidence="6" type="ORF">CspeluHIS016_0113330</name>
</gene>
<dbReference type="InterPro" id="IPR050340">
    <property type="entry name" value="Cytosolic_Fe-S_CAF"/>
</dbReference>
<comment type="similarity">
    <text evidence="1">Belongs to the NARF family.</text>
</comment>
<sequence length="612" mass="65833">MTFAGALTITDLDDFLTPSQACIIPVRQSNKPAGQETGDNANTEIQIDANNNYYEVSTHSTALAGPSAGVEVGRQALKKAEISLNDCLACSGCITSTESLLITMQSHNEVLDFIKAGDFSRTPVLSIAPQTLASLSASYAGGEIPLRVLLRRIRTFLSVPERGGWQVWDTTFARHVALREMVTEFAERRAAAEQGEKMVLPMLASACPGWVCYAEKAQGDLLPLLAATRSPQGVMGALVKQWYARRLDRTPTEMYHVTAMPCYDKKLEASREDFYSEAYKTRDTDCVLTTGELDLLLHELGFEPLAAVDGEDSAETDIFPELLQHPGSSSGSYLGTLMSALAAAHHLPTRVHTRAVRGSTDNVEMFLEDSEGAVLFKGAICYGFRNLQNLVRKVGRETGIGRARPAGAGRLQAAVAARRRKARTGQGEIQTPATPSSPGTPGEGERNGDDAAGAALVASRDAKKLDFVEVMACPGGCVNGGGQMKPASASVDTEGYARPLADDGVAEPPRSTGLASEEGMRWSTKEWVAEVERVYWTGLPTPPSSPRVLAQDASLPQWPTRTRAADGQADQVVADMLGPVGGDRYACVRTRYKRVEGDVLSQGGLTHEQVKW</sequence>
<reference evidence="6" key="2">
    <citation type="submission" date="2023-06" db="EMBL/GenBank/DDBJ databases">
        <authorList>
            <person name="Kobayashi Y."/>
            <person name="Kayamori A."/>
            <person name="Aoki K."/>
            <person name="Shiwa Y."/>
            <person name="Fujita N."/>
            <person name="Sugita T."/>
            <person name="Iwasaki W."/>
            <person name="Tanaka N."/>
            <person name="Takashima M."/>
        </authorList>
    </citation>
    <scope>NUCLEOTIDE SEQUENCE</scope>
    <source>
        <strain evidence="6">HIS016</strain>
    </source>
</reference>
<accession>A0AAD3TQT0</accession>
<dbReference type="Gene3D" id="3.40.50.1780">
    <property type="match status" value="2"/>
</dbReference>
<keyword evidence="2" id="KW-0004">4Fe-4S</keyword>
<evidence type="ECO:0000313" key="7">
    <source>
        <dbReference type="Proteomes" id="UP001222932"/>
    </source>
</evidence>
<name>A0AAD3TQT0_9TREE</name>